<dbReference type="AlphaFoldDB" id="A0A1G8LZA8"/>
<name>A0A1G8LZA8_9ACTN</name>
<keyword evidence="4" id="KW-1185">Reference proteome</keyword>
<proteinExistence type="predicted"/>
<gene>
    <name evidence="3" type="ORF">SAMN05421869_106253</name>
</gene>
<organism evidence="3 4">
    <name type="scientific">Nonomuraea jiangxiensis</name>
    <dbReference type="NCBI Taxonomy" id="633440"/>
    <lineage>
        <taxon>Bacteria</taxon>
        <taxon>Bacillati</taxon>
        <taxon>Actinomycetota</taxon>
        <taxon>Actinomycetes</taxon>
        <taxon>Streptosporangiales</taxon>
        <taxon>Streptosporangiaceae</taxon>
        <taxon>Nonomuraea</taxon>
    </lineage>
</organism>
<dbReference type="SUPFAM" id="SSF56281">
    <property type="entry name" value="Metallo-hydrolase/oxidoreductase"/>
    <property type="match status" value="1"/>
</dbReference>
<dbReference type="OrthoDB" id="3204284at2"/>
<dbReference type="RefSeq" id="WP_090931684.1">
    <property type="nucleotide sequence ID" value="NZ_FNDJ01000006.1"/>
</dbReference>
<feature type="domain" description="Metallo-beta-lactamase" evidence="2">
    <location>
        <begin position="24"/>
        <end position="206"/>
    </location>
</feature>
<dbReference type="PANTHER" id="PTHR43546:SF9">
    <property type="entry name" value="L-ASCORBATE-6-PHOSPHATE LACTONASE ULAG-RELATED"/>
    <property type="match status" value="1"/>
</dbReference>
<protein>
    <submittedName>
        <fullName evidence="3">L-ascorbate metabolism protein UlaG, beta-lactamase superfamily</fullName>
    </submittedName>
</protein>
<dbReference type="InterPro" id="IPR036866">
    <property type="entry name" value="RibonucZ/Hydroxyglut_hydro"/>
</dbReference>
<dbReference type="PANTHER" id="PTHR43546">
    <property type="entry name" value="UPF0173 METAL-DEPENDENT HYDROLASE MJ1163-RELATED"/>
    <property type="match status" value="1"/>
</dbReference>
<evidence type="ECO:0000259" key="2">
    <source>
        <dbReference type="Pfam" id="PF12706"/>
    </source>
</evidence>
<dbReference type="Pfam" id="PF12706">
    <property type="entry name" value="Lactamase_B_2"/>
    <property type="match status" value="1"/>
</dbReference>
<dbReference type="Proteomes" id="UP000199202">
    <property type="component" value="Unassembled WGS sequence"/>
</dbReference>
<dbReference type="InterPro" id="IPR050114">
    <property type="entry name" value="UPF0173_UPF0282_UlaG_hydrolase"/>
</dbReference>
<sequence length="251" mass="27270">MIKPTIAITRVVNSCVLLELDGHAVLTDPWFTERWWLRRGEPLGLRIADLPPLGAIVVTNLATNHWDLRGLRHLPAKESTPLYVPTRGMARRARAVGFHQAQCLTWGQTRDLAPGLSLRVVPSGRTLLWPNNAYVFTTASGRVFFGGEMGEVEPLERYRAGHPEVDLALLPVNGLRPVFGPRLVMGPSQAVAGSSALGAKVLIPVHDAHGHDPLSRLFRTSGTASDAAALAGPDLRVMDLPTGERRQLSPS</sequence>
<accession>A0A1G8LZA8</accession>
<evidence type="ECO:0000256" key="1">
    <source>
        <dbReference type="ARBA" id="ARBA00022801"/>
    </source>
</evidence>
<dbReference type="InterPro" id="IPR001279">
    <property type="entry name" value="Metallo-B-lactamas"/>
</dbReference>
<dbReference type="EMBL" id="FNDJ01000006">
    <property type="protein sequence ID" value="SDI61041.1"/>
    <property type="molecule type" value="Genomic_DNA"/>
</dbReference>
<dbReference type="GO" id="GO:0016787">
    <property type="term" value="F:hydrolase activity"/>
    <property type="evidence" value="ECO:0007669"/>
    <property type="project" value="UniProtKB-KW"/>
</dbReference>
<keyword evidence="1" id="KW-0378">Hydrolase</keyword>
<dbReference type="Gene3D" id="3.60.15.10">
    <property type="entry name" value="Ribonuclease Z/Hydroxyacylglutathione hydrolase-like"/>
    <property type="match status" value="1"/>
</dbReference>
<dbReference type="STRING" id="633440.SAMN05421869_106253"/>
<reference evidence="3 4" key="1">
    <citation type="submission" date="2016-10" db="EMBL/GenBank/DDBJ databases">
        <authorList>
            <person name="de Groot N.N."/>
        </authorList>
    </citation>
    <scope>NUCLEOTIDE SEQUENCE [LARGE SCALE GENOMIC DNA]</scope>
    <source>
        <strain evidence="3 4">CGMCC 4.6533</strain>
    </source>
</reference>
<evidence type="ECO:0000313" key="4">
    <source>
        <dbReference type="Proteomes" id="UP000199202"/>
    </source>
</evidence>
<evidence type="ECO:0000313" key="3">
    <source>
        <dbReference type="EMBL" id="SDI61041.1"/>
    </source>
</evidence>